<dbReference type="RefSeq" id="WP_042614147.1">
    <property type="nucleotide sequence ID" value="NZ_DAMBRS010000008.1"/>
</dbReference>
<evidence type="ECO:0000259" key="1">
    <source>
        <dbReference type="Pfam" id="PF07179"/>
    </source>
</evidence>
<dbReference type="AlphaFoldDB" id="A0A0R0CUY5"/>
<accession>A0A0R0CUY5</accession>
<feature type="domain" description="SseB protein N-terminal" evidence="1">
    <location>
        <begin position="17"/>
        <end position="128"/>
    </location>
</feature>
<protein>
    <recommendedName>
        <fullName evidence="1">SseB protein N-terminal domain-containing protein</fullName>
    </recommendedName>
</protein>
<gene>
    <name evidence="2" type="ORF">ABB28_09770</name>
</gene>
<keyword evidence="3" id="KW-1185">Reference proteome</keyword>
<organism evidence="2 3">
    <name type="scientific">Stenotrophomonas chelatiphaga</name>
    <dbReference type="NCBI Taxonomy" id="517011"/>
    <lineage>
        <taxon>Bacteria</taxon>
        <taxon>Pseudomonadati</taxon>
        <taxon>Pseudomonadota</taxon>
        <taxon>Gammaproteobacteria</taxon>
        <taxon>Lysobacterales</taxon>
        <taxon>Lysobacteraceae</taxon>
        <taxon>Stenotrophomonas</taxon>
    </lineage>
</organism>
<evidence type="ECO:0000313" key="2">
    <source>
        <dbReference type="EMBL" id="KRG73692.1"/>
    </source>
</evidence>
<dbReference type="EMBL" id="LDJK01000040">
    <property type="protein sequence ID" value="KRG73692.1"/>
    <property type="molecule type" value="Genomic_DNA"/>
</dbReference>
<dbReference type="Pfam" id="PF07179">
    <property type="entry name" value="SseB"/>
    <property type="match status" value="1"/>
</dbReference>
<proteinExistence type="predicted"/>
<evidence type="ECO:0000313" key="3">
    <source>
        <dbReference type="Proteomes" id="UP000051386"/>
    </source>
</evidence>
<dbReference type="PATRIC" id="fig|517011.3.peg.1664"/>
<name>A0A0R0CUY5_9GAMM</name>
<dbReference type="Proteomes" id="UP000051386">
    <property type="component" value="Unassembled WGS sequence"/>
</dbReference>
<comment type="caution">
    <text evidence="2">The sequence shown here is derived from an EMBL/GenBank/DDBJ whole genome shotgun (WGS) entry which is preliminary data.</text>
</comment>
<sequence>MEAEAPFEPLNDLEVRLVQAQDGTLQAPAFLDSLLGDQVFVLLDKPVGPDADWDESINPLVLTSEADEPMFAIFSAVERASAWSEQLPQFENALQVEVRWLLSAISDGVGIVLNPGFDLGMEMIPDAVVQLKQRADAFTRGEAR</sequence>
<dbReference type="InterPro" id="IPR009839">
    <property type="entry name" value="SseB_N"/>
</dbReference>
<reference evidence="2 3" key="1">
    <citation type="submission" date="2015-05" db="EMBL/GenBank/DDBJ databases">
        <title>Genome sequencing and analysis of members of genus Stenotrophomonas.</title>
        <authorList>
            <person name="Patil P.P."/>
            <person name="Midha S."/>
            <person name="Patil P.B."/>
        </authorList>
    </citation>
    <scope>NUCLEOTIDE SEQUENCE [LARGE SCALE GENOMIC DNA]</scope>
    <source>
        <strain evidence="2 3">DSM 21508</strain>
    </source>
</reference>